<name>A0ABV9N2G7_9FLAO</name>
<keyword evidence="2" id="KW-0472">Membrane</keyword>
<proteinExistence type="predicted"/>
<feature type="signal peptide" evidence="4">
    <location>
        <begin position="1"/>
        <end position="23"/>
    </location>
</feature>
<dbReference type="InterPro" id="IPR008969">
    <property type="entry name" value="CarboxyPept-like_regulatory"/>
</dbReference>
<dbReference type="InterPro" id="IPR036942">
    <property type="entry name" value="Beta-barrel_TonB_sf"/>
</dbReference>
<evidence type="ECO:0000256" key="4">
    <source>
        <dbReference type="SAM" id="SignalP"/>
    </source>
</evidence>
<sequence>MSKRELFKCICLYFFLCLNALSAQNVQDKQLLTKVLKDLEIRYDCNFSYSNEDLQDITLVPPSEELSFINAIEYLKNNTSLIFNVLQDRIVTIVSPNDFIFSVCGTILDKETQHPITGATVITGKQYTISDDFGRFQFTDIKVGAILDIKHIGYENRNVTIIEKPENCLILQLAQNVQELNEVVIPNFITQGIKKTAEGAITIDYNQFGVLPGLIDTDALQTVQSLPGINSLDETVTNINIRGGSHDQNLITWNNIKMYQTGHFFNLISAFNPNMTNKVALYKNGTPSGLSDGVSGTIDIKSSDRIATEFKASLGLNLIEVNGLVDIPISKNASLQISGRRSYSDLVKTHTSDHYFEKAFQNTEVFKNENNVISENDNFRFFDIEAVLNYDITENDKLKVGFITMKNDFSFFESAFILNEEESKESTSEQSNMGIGLNYSHIWNDKFNTTLNIYGLQYNLKAKNVDILNEKQLVQENSIDETEFTIASNYKLNEIMHLNGGYSFNESGIYNFDESNNPLFRIFSKDVIRKHALFTSLKLNSTSYKTQLTLGLRINYIQPFDEFIIEPRLSFNQKFLGVFTWDVLGEFKHQTNTQSVDLQNDFLGVENRRWVASNNRDVPIIKSKQLSTGVTYKENEWLINLEIFYKDVKGIVAQSQEFQNQYQFRTDSGSYSGSGIDVFISKKIKAFSLWGSYSYQDLNYHFKTLQQSRFPNNFNINNALNLGASYNYNNFKIATGLKWNTGRAITNPVKGNEVIDNEINYEPANTSNLPDYFRWDGSLTYDFKINKTILVNTGISLWNITDKSNLINKYYEFTDINFPIEIIDNSLEFTTNFLLRVTF</sequence>
<comment type="caution">
    <text evidence="5">The sequence shown here is derived from an EMBL/GenBank/DDBJ whole genome shotgun (WGS) entry which is preliminary data.</text>
</comment>
<accession>A0ABV9N2G7</accession>
<organism evidence="5 6">
    <name type="scientific">Geojedonia litorea</name>
    <dbReference type="NCBI Taxonomy" id="1268269"/>
    <lineage>
        <taxon>Bacteria</taxon>
        <taxon>Pseudomonadati</taxon>
        <taxon>Bacteroidota</taxon>
        <taxon>Flavobacteriia</taxon>
        <taxon>Flavobacteriales</taxon>
        <taxon>Flavobacteriaceae</taxon>
        <taxon>Geojedonia</taxon>
    </lineage>
</organism>
<evidence type="ECO:0000256" key="1">
    <source>
        <dbReference type="ARBA" id="ARBA00004442"/>
    </source>
</evidence>
<evidence type="ECO:0000256" key="2">
    <source>
        <dbReference type="ARBA" id="ARBA00023136"/>
    </source>
</evidence>
<dbReference type="EMBL" id="JBHSGP010000008">
    <property type="protein sequence ID" value="MFC4721679.1"/>
    <property type="molecule type" value="Genomic_DNA"/>
</dbReference>
<dbReference type="Pfam" id="PF13715">
    <property type="entry name" value="CarbopepD_reg_2"/>
    <property type="match status" value="1"/>
</dbReference>
<feature type="chain" id="PRO_5046556677" evidence="4">
    <location>
        <begin position="24"/>
        <end position="839"/>
    </location>
</feature>
<dbReference type="Gene3D" id="2.40.170.20">
    <property type="entry name" value="TonB-dependent receptor, beta-barrel domain"/>
    <property type="match status" value="1"/>
</dbReference>
<evidence type="ECO:0000313" key="6">
    <source>
        <dbReference type="Proteomes" id="UP001595953"/>
    </source>
</evidence>
<keyword evidence="3" id="KW-0998">Cell outer membrane</keyword>
<evidence type="ECO:0000313" key="5">
    <source>
        <dbReference type="EMBL" id="MFC4721679.1"/>
    </source>
</evidence>
<keyword evidence="4" id="KW-0732">Signal</keyword>
<gene>
    <name evidence="5" type="ORF">ACFO5O_05080</name>
</gene>
<dbReference type="Proteomes" id="UP001595953">
    <property type="component" value="Unassembled WGS sequence"/>
</dbReference>
<reference evidence="6" key="1">
    <citation type="journal article" date="2019" name="Int. J. Syst. Evol. Microbiol.">
        <title>The Global Catalogue of Microorganisms (GCM) 10K type strain sequencing project: providing services to taxonomists for standard genome sequencing and annotation.</title>
        <authorList>
            <consortium name="The Broad Institute Genomics Platform"/>
            <consortium name="The Broad Institute Genome Sequencing Center for Infectious Disease"/>
            <person name="Wu L."/>
            <person name="Ma J."/>
        </authorList>
    </citation>
    <scope>NUCLEOTIDE SEQUENCE [LARGE SCALE GENOMIC DNA]</scope>
    <source>
        <strain evidence="6">CCUG 63682</strain>
    </source>
</reference>
<comment type="subcellular location">
    <subcellularLocation>
        <location evidence="1">Cell outer membrane</location>
    </subcellularLocation>
</comment>
<evidence type="ECO:0000256" key="3">
    <source>
        <dbReference type="ARBA" id="ARBA00023237"/>
    </source>
</evidence>
<keyword evidence="6" id="KW-1185">Reference proteome</keyword>
<dbReference type="SUPFAM" id="SSF56935">
    <property type="entry name" value="Porins"/>
    <property type="match status" value="1"/>
</dbReference>
<dbReference type="SUPFAM" id="SSF49464">
    <property type="entry name" value="Carboxypeptidase regulatory domain-like"/>
    <property type="match status" value="1"/>
</dbReference>
<protein>
    <submittedName>
        <fullName evidence="5">Carboxypeptidase-like regulatory domain-containing protein</fullName>
    </submittedName>
</protein>
<dbReference type="RefSeq" id="WP_387961546.1">
    <property type="nucleotide sequence ID" value="NZ_JBHSGP010000008.1"/>
</dbReference>